<dbReference type="Proteomes" id="UP001311232">
    <property type="component" value="Unassembled WGS sequence"/>
</dbReference>
<gene>
    <name evidence="1" type="ORF">CRENBAI_020762</name>
</gene>
<evidence type="ECO:0000313" key="2">
    <source>
        <dbReference type="Proteomes" id="UP001311232"/>
    </source>
</evidence>
<keyword evidence="2" id="KW-1185">Reference proteome</keyword>
<comment type="caution">
    <text evidence="1">The sequence shown here is derived from an EMBL/GenBank/DDBJ whole genome shotgun (WGS) entry which is preliminary data.</text>
</comment>
<dbReference type="AlphaFoldDB" id="A0AAV9QZX0"/>
<proteinExistence type="predicted"/>
<dbReference type="EMBL" id="JAHHUM010002648">
    <property type="protein sequence ID" value="KAK5601764.1"/>
    <property type="molecule type" value="Genomic_DNA"/>
</dbReference>
<protein>
    <submittedName>
        <fullName evidence="1">Uncharacterized protein</fullName>
    </submittedName>
</protein>
<accession>A0AAV9QZX0</accession>
<organism evidence="1 2">
    <name type="scientific">Crenichthys baileyi</name>
    <name type="common">White River springfish</name>
    <dbReference type="NCBI Taxonomy" id="28760"/>
    <lineage>
        <taxon>Eukaryota</taxon>
        <taxon>Metazoa</taxon>
        <taxon>Chordata</taxon>
        <taxon>Craniata</taxon>
        <taxon>Vertebrata</taxon>
        <taxon>Euteleostomi</taxon>
        <taxon>Actinopterygii</taxon>
        <taxon>Neopterygii</taxon>
        <taxon>Teleostei</taxon>
        <taxon>Neoteleostei</taxon>
        <taxon>Acanthomorphata</taxon>
        <taxon>Ovalentaria</taxon>
        <taxon>Atherinomorphae</taxon>
        <taxon>Cyprinodontiformes</taxon>
        <taxon>Goodeidae</taxon>
        <taxon>Crenichthys</taxon>
    </lineage>
</organism>
<name>A0AAV9QZX0_9TELE</name>
<evidence type="ECO:0000313" key="1">
    <source>
        <dbReference type="EMBL" id="KAK5601764.1"/>
    </source>
</evidence>
<sequence length="104" mass="11975">MGRFGIQNGNAEEQMVVDFAKRMEMAVKITFFQKRQGHRVTYRSGGGSTQEGYILCRCNLKELRDCKVGMPAPALPRPKLDRIIISSLVQLWTQLKLLWRTYPT</sequence>
<reference evidence="1 2" key="1">
    <citation type="submission" date="2021-06" db="EMBL/GenBank/DDBJ databases">
        <authorList>
            <person name="Palmer J.M."/>
        </authorList>
    </citation>
    <scope>NUCLEOTIDE SEQUENCE [LARGE SCALE GENOMIC DNA]</scope>
    <source>
        <strain evidence="1 2">MEX-2019</strain>
        <tissue evidence="1">Muscle</tissue>
    </source>
</reference>